<dbReference type="PANTHER" id="PTHR37307">
    <property type="entry name" value="CELL DIVISION PROTEIN WHIA-RELATED"/>
    <property type="match status" value="1"/>
</dbReference>
<gene>
    <name evidence="4" type="primary">whiA</name>
    <name evidence="7" type="ORF">VC03_04330</name>
</gene>
<evidence type="ECO:0000256" key="2">
    <source>
        <dbReference type="ARBA" id="ARBA00023125"/>
    </source>
</evidence>
<evidence type="ECO:0000259" key="6">
    <source>
        <dbReference type="Pfam" id="PF14527"/>
    </source>
</evidence>
<dbReference type="HAMAP" id="MF_01420">
    <property type="entry name" value="HTH_type_WhiA"/>
    <property type="match status" value="1"/>
</dbReference>
<evidence type="ECO:0000259" key="5">
    <source>
        <dbReference type="Pfam" id="PF02650"/>
    </source>
</evidence>
<dbReference type="SUPFAM" id="SSF88659">
    <property type="entry name" value="Sigma3 and sigma4 domains of RNA polymerase sigma factors"/>
    <property type="match status" value="1"/>
</dbReference>
<feature type="domain" description="Sporulation regulator WhiA C-terminal" evidence="5">
    <location>
        <begin position="194"/>
        <end position="275"/>
    </location>
</feature>
<proteinExistence type="inferred from homology"/>
<dbReference type="GO" id="GO:0051301">
    <property type="term" value="P:cell division"/>
    <property type="evidence" value="ECO:0007669"/>
    <property type="project" value="UniProtKB-UniRule"/>
</dbReference>
<dbReference type="Gene3D" id="3.10.28.10">
    <property type="entry name" value="Homing endonucleases"/>
    <property type="match status" value="1"/>
</dbReference>
<keyword evidence="3 4" id="KW-0131">Cell cycle</keyword>
<evidence type="ECO:0000256" key="1">
    <source>
        <dbReference type="ARBA" id="ARBA00022618"/>
    </source>
</evidence>
<dbReference type="Pfam" id="PF02650">
    <property type="entry name" value="HTH_WhiA"/>
    <property type="match status" value="1"/>
</dbReference>
<dbReference type="InterPro" id="IPR023054">
    <property type="entry name" value="Sporulation_regulator_WhiA_C"/>
</dbReference>
<evidence type="ECO:0000313" key="8">
    <source>
        <dbReference type="Proteomes" id="UP000033103"/>
    </source>
</evidence>
<dbReference type="EMBL" id="CP011280">
    <property type="protein sequence ID" value="AKC96154.1"/>
    <property type="molecule type" value="Genomic_DNA"/>
</dbReference>
<evidence type="ECO:0000313" key="7">
    <source>
        <dbReference type="EMBL" id="AKC96154.1"/>
    </source>
</evidence>
<dbReference type="Pfam" id="PF14527">
    <property type="entry name" value="LAGLIDADG_WhiA"/>
    <property type="match status" value="2"/>
</dbReference>
<comment type="similarity">
    <text evidence="4">Belongs to the WhiA family.</text>
</comment>
<accession>A0A0E3UUE7</accession>
<evidence type="ECO:0000256" key="3">
    <source>
        <dbReference type="ARBA" id="ARBA00023306"/>
    </source>
</evidence>
<dbReference type="GO" id="GO:0003677">
    <property type="term" value="F:DNA binding"/>
    <property type="evidence" value="ECO:0007669"/>
    <property type="project" value="UniProtKB-UniRule"/>
</dbReference>
<dbReference type="InterPro" id="IPR003802">
    <property type="entry name" value="Sporulation_regulator_WhiA"/>
</dbReference>
<dbReference type="NCBIfam" id="TIGR00647">
    <property type="entry name" value="DNA_bind_WhiA"/>
    <property type="match status" value="1"/>
</dbReference>
<dbReference type="KEGG" id="sns:VC03_04330"/>
<keyword evidence="2 4" id="KW-0238">DNA-binding</keyword>
<dbReference type="HOGENOM" id="CLU_053282_0_0_0"/>
<feature type="domain" description="WhiA LAGLIDADG-like" evidence="6">
    <location>
        <begin position="103"/>
        <end position="190"/>
    </location>
</feature>
<organism evidence="7 8">
    <name type="scientific">Sneathia vaginalis</name>
    <dbReference type="NCBI Taxonomy" id="187101"/>
    <lineage>
        <taxon>Bacteria</taxon>
        <taxon>Fusobacteriati</taxon>
        <taxon>Fusobacteriota</taxon>
        <taxon>Fusobacteriia</taxon>
        <taxon>Fusobacteriales</taxon>
        <taxon>Leptotrichiaceae</taxon>
        <taxon>Sneathia</taxon>
    </lineage>
</organism>
<keyword evidence="8" id="KW-1185">Reference proteome</keyword>
<dbReference type="SUPFAM" id="SSF55608">
    <property type="entry name" value="Homing endonucleases"/>
    <property type="match status" value="1"/>
</dbReference>
<evidence type="ECO:0000256" key="4">
    <source>
        <dbReference type="HAMAP-Rule" id="MF_01420"/>
    </source>
</evidence>
<comment type="function">
    <text evidence="4">Involved in cell division and chromosome segregation.</text>
</comment>
<dbReference type="STRING" id="187101.VC03_04330"/>
<sequence length="289" mass="33885">MSFSTKIKKEMLLIQPLTEKEIISELYGIFLSKDGIIKEEVNFKTEISYIAKRVLEDIKKLKDLEFNFSYIKSDKITSHNMYNIQLKDTNNLFSTDIDDIWLLKGIFLGNGYVKDPQKGYSMDFFLDNDRVANMVYDQLKKMDKKVFLSKKKEKNIVYIRNNEDILDLLVIFGAVNTFFSYQDTTINKEISLKITRNMNYEIANETKKIATATEQIRMINKIKDSVGLENLNNALREVAIIRLENEDLSLSELAEKLNITKSGIRNRFRRLKEIYEELEANNAKIYFKK</sequence>
<dbReference type="PATRIC" id="fig|1069640.6.peg.854"/>
<dbReference type="InterPro" id="IPR027434">
    <property type="entry name" value="Homing_endonucl"/>
</dbReference>
<dbReference type="InterPro" id="IPR013324">
    <property type="entry name" value="RNA_pol_sigma_r3/r4-like"/>
</dbReference>
<feature type="domain" description="WhiA LAGLIDADG-like" evidence="6">
    <location>
        <begin position="26"/>
        <end position="72"/>
    </location>
</feature>
<dbReference type="GO" id="GO:0043937">
    <property type="term" value="P:regulation of sporulation"/>
    <property type="evidence" value="ECO:0007669"/>
    <property type="project" value="InterPro"/>
</dbReference>
<keyword evidence="1 4" id="KW-0132">Cell division</keyword>
<name>A0A0E3UUE7_9FUSO</name>
<dbReference type="PANTHER" id="PTHR37307:SF1">
    <property type="entry name" value="CELL DIVISION PROTEIN WHIA-RELATED"/>
    <property type="match status" value="1"/>
</dbReference>
<dbReference type="Proteomes" id="UP000033103">
    <property type="component" value="Chromosome"/>
</dbReference>
<dbReference type="AlphaFoldDB" id="A0A0E3UUE7"/>
<reference evidence="7 8" key="1">
    <citation type="journal article" date="2012" name="BMC Genomics">
        <title>Genomic sequence analysis and characterization of Sneathia amnii sp. nov.</title>
        <authorList>
            <consortium name="Vaginal Microbiome Consortium (additional members)"/>
            <person name="Harwich M.D.Jr."/>
            <person name="Serrano M.G."/>
            <person name="Fettweis J.M."/>
            <person name="Alves J.M."/>
            <person name="Reimers M.A."/>
            <person name="Buck G.A."/>
            <person name="Jefferson K.K."/>
        </authorList>
    </citation>
    <scope>NUCLEOTIDE SEQUENCE [LARGE SCALE GENOMIC DNA]</scope>
    <source>
        <strain evidence="7 8">SN35</strain>
    </source>
</reference>
<protein>
    <recommendedName>
        <fullName evidence="4">Probable cell division protein WhiA</fullName>
    </recommendedName>
</protein>
<dbReference type="InterPro" id="IPR039518">
    <property type="entry name" value="WhiA_LAGLIDADG_dom"/>
</dbReference>